<evidence type="ECO:0000259" key="2">
    <source>
        <dbReference type="PROSITE" id="PS50157"/>
    </source>
</evidence>
<keyword evidence="1" id="KW-0863">Zinc-finger</keyword>
<comment type="caution">
    <text evidence="3">The sequence shown here is derived from an EMBL/GenBank/DDBJ whole genome shotgun (WGS) entry which is preliminary data.</text>
</comment>
<keyword evidence="1" id="KW-0862">Zinc</keyword>
<dbReference type="RefSeq" id="XP_070880551.1">
    <property type="nucleotide sequence ID" value="XM_071027572.1"/>
</dbReference>
<accession>A0ABR4L6A2</accession>
<keyword evidence="1" id="KW-0479">Metal-binding</keyword>
<reference evidence="3 4" key="1">
    <citation type="submission" date="2024-07" db="EMBL/GenBank/DDBJ databases">
        <title>Section-level genome sequencing and comparative genomics of Aspergillus sections Usti and Cavernicolus.</title>
        <authorList>
            <consortium name="Lawrence Berkeley National Laboratory"/>
            <person name="Nybo J.L."/>
            <person name="Vesth T.C."/>
            <person name="Theobald S."/>
            <person name="Frisvad J.C."/>
            <person name="Larsen T.O."/>
            <person name="Kjaerboelling I."/>
            <person name="Rothschild-Mancinelli K."/>
            <person name="Lyhne E.K."/>
            <person name="Kogle M.E."/>
            <person name="Barry K."/>
            <person name="Clum A."/>
            <person name="Na H."/>
            <person name="Ledsgaard L."/>
            <person name="Lin J."/>
            <person name="Lipzen A."/>
            <person name="Kuo A."/>
            <person name="Riley R."/>
            <person name="Mondo S."/>
            <person name="Labutti K."/>
            <person name="Haridas S."/>
            <person name="Pangalinan J."/>
            <person name="Salamov A.A."/>
            <person name="Simmons B.A."/>
            <person name="Magnuson J.K."/>
            <person name="Chen J."/>
            <person name="Drula E."/>
            <person name="Henrissat B."/>
            <person name="Wiebenga A."/>
            <person name="Lubbers R.J."/>
            <person name="Gomes A.C."/>
            <person name="Macurrencykelacurrency M.R."/>
            <person name="Stajich J."/>
            <person name="Grigoriev I.V."/>
            <person name="Mortensen U.H."/>
            <person name="De Vries R.P."/>
            <person name="Baker S.E."/>
            <person name="Andersen M.R."/>
        </authorList>
    </citation>
    <scope>NUCLEOTIDE SEQUENCE [LARGE SCALE GENOMIC DNA]</scope>
    <source>
        <strain evidence="3 4">CBS 449.75</strain>
    </source>
</reference>
<dbReference type="EMBL" id="JBFXLQ010000091">
    <property type="protein sequence ID" value="KAL2859995.1"/>
    <property type="molecule type" value="Genomic_DNA"/>
</dbReference>
<dbReference type="Proteomes" id="UP001610432">
    <property type="component" value="Unassembled WGS sequence"/>
</dbReference>
<keyword evidence="4" id="KW-1185">Reference proteome</keyword>
<evidence type="ECO:0000256" key="1">
    <source>
        <dbReference type="PROSITE-ProRule" id="PRU00042"/>
    </source>
</evidence>
<sequence length="108" mass="12822">MSTSSLQREYNTLKQIIKNSTIRLVCPICLRGFPRSDKLYDHFREKEDETHQGLNMRNSDFSTFLFCYQESLGDHYIPPERITLGSECFDIFFVIENYRKDPRGRSTK</sequence>
<dbReference type="PROSITE" id="PS50157">
    <property type="entry name" value="ZINC_FINGER_C2H2_2"/>
    <property type="match status" value="1"/>
</dbReference>
<name>A0ABR4L6A2_9EURO</name>
<dbReference type="GeneID" id="98142644"/>
<proteinExistence type="predicted"/>
<evidence type="ECO:0000313" key="3">
    <source>
        <dbReference type="EMBL" id="KAL2859995.1"/>
    </source>
</evidence>
<evidence type="ECO:0000313" key="4">
    <source>
        <dbReference type="Proteomes" id="UP001610432"/>
    </source>
</evidence>
<dbReference type="InterPro" id="IPR013087">
    <property type="entry name" value="Znf_C2H2_type"/>
</dbReference>
<organism evidence="3 4">
    <name type="scientific">Aspergillus lucknowensis</name>
    <dbReference type="NCBI Taxonomy" id="176173"/>
    <lineage>
        <taxon>Eukaryota</taxon>
        <taxon>Fungi</taxon>
        <taxon>Dikarya</taxon>
        <taxon>Ascomycota</taxon>
        <taxon>Pezizomycotina</taxon>
        <taxon>Eurotiomycetes</taxon>
        <taxon>Eurotiomycetidae</taxon>
        <taxon>Eurotiales</taxon>
        <taxon>Aspergillaceae</taxon>
        <taxon>Aspergillus</taxon>
        <taxon>Aspergillus subgen. Nidulantes</taxon>
    </lineage>
</organism>
<feature type="domain" description="C2H2-type" evidence="2">
    <location>
        <begin position="24"/>
        <end position="56"/>
    </location>
</feature>
<gene>
    <name evidence="3" type="ORF">BJX67DRAFT_334960</name>
</gene>
<protein>
    <recommendedName>
        <fullName evidence="2">C2H2-type domain-containing protein</fullName>
    </recommendedName>
</protein>